<feature type="compositionally biased region" description="Gly residues" evidence="1">
    <location>
        <begin position="467"/>
        <end position="511"/>
    </location>
</feature>
<evidence type="ECO:0000313" key="2">
    <source>
        <dbReference type="EMBL" id="PAA80293.1"/>
    </source>
</evidence>
<dbReference type="PANTHER" id="PTHR40903:SF1">
    <property type="entry name" value="HYPHALLY REGULATED CELL WALL PROTEIN 3"/>
    <property type="match status" value="1"/>
</dbReference>
<organism evidence="2 3">
    <name type="scientific">Macrostomum lignano</name>
    <dbReference type="NCBI Taxonomy" id="282301"/>
    <lineage>
        <taxon>Eukaryota</taxon>
        <taxon>Metazoa</taxon>
        <taxon>Spiralia</taxon>
        <taxon>Lophotrochozoa</taxon>
        <taxon>Platyhelminthes</taxon>
        <taxon>Rhabditophora</taxon>
        <taxon>Macrostomorpha</taxon>
        <taxon>Macrostomida</taxon>
        <taxon>Macrostomidae</taxon>
        <taxon>Macrostomum</taxon>
    </lineage>
</organism>
<accession>A0A267G2T7</accession>
<feature type="non-terminal residue" evidence="2">
    <location>
        <position position="1"/>
    </location>
</feature>
<name>A0A267G2T7_9PLAT</name>
<feature type="region of interest" description="Disordered" evidence="1">
    <location>
        <begin position="428"/>
        <end position="606"/>
    </location>
</feature>
<dbReference type="PANTHER" id="PTHR40903">
    <property type="entry name" value="GLYCINE-RICH CELL WALL STRUCTURAL PROTEIN 1-LIKE"/>
    <property type="match status" value="1"/>
</dbReference>
<comment type="caution">
    <text evidence="2">The sequence shown here is derived from an EMBL/GenBank/DDBJ whole genome shotgun (WGS) entry which is preliminary data.</text>
</comment>
<keyword evidence="3" id="KW-1185">Reference proteome</keyword>
<reference evidence="2 3" key="1">
    <citation type="submission" date="2017-06" db="EMBL/GenBank/DDBJ databases">
        <title>A platform for efficient transgenesis in Macrostomum lignano, a flatworm model organism for stem cell research.</title>
        <authorList>
            <person name="Berezikov E."/>
        </authorList>
    </citation>
    <scope>NUCLEOTIDE SEQUENCE [LARGE SCALE GENOMIC DNA]</scope>
    <source>
        <strain evidence="2">DV1</strain>
        <tissue evidence="2">Whole organism</tissue>
    </source>
</reference>
<protein>
    <submittedName>
        <fullName evidence="2">Uncharacterized protein</fullName>
    </submittedName>
</protein>
<evidence type="ECO:0000256" key="1">
    <source>
        <dbReference type="SAM" id="MobiDB-lite"/>
    </source>
</evidence>
<gene>
    <name evidence="2" type="ORF">BOX15_Mlig000506g3</name>
</gene>
<feature type="compositionally biased region" description="Gly residues" evidence="1">
    <location>
        <begin position="579"/>
        <end position="601"/>
    </location>
</feature>
<feature type="compositionally biased region" description="Polar residues" evidence="1">
    <location>
        <begin position="436"/>
        <end position="462"/>
    </location>
</feature>
<sequence>FSPAAASDAASVGRRLCRLLDSLTFAFSEHLDDSLVQQLAAELSSVKLSPSSVDEAEHLLAILRRYCQAAVGKSDCGSGAEQHAELLPLYLPVAEAVLTSEPAAMPQVANEAKSLLVGALLNSLRSGRPRQARIGADVLCWRLSASAADRFDASDWAGLAAALADALTRPDVTGNLHARAALCLALAHVWTRSQQTPACTANLPEDILMETVCNMLFATCSTINQIRIILDSNLISLPAPAEATESWPTESVLVLAALKPDTVTSWSSGLTSPARIQLLKRLLYFSSAPKFSRTRGFERALELILEVAVPAGKLREDLVEFLSSDGSWDYRSKTLTLADLARRGLFLRLPGTAKKLADDFCLSAASRPTARDAALAYFSASCPSPDTLAGLIAAASDTATGVGPDAALFLCLRDCLVGTGSEIRSVTGEWNRKENVSGQADSTGSGQGDSTENGQGDSTGSRQGESTGSGQGDSTGSGQGDSTGSGQGVSTGSGQGASTGNGQGDSTGNGQGDSTENRQGDSTGSRQGESTGSGQGDSTGSGQGVSTGSGQGASTGNGQGDSTGNGQGDSTGSRQGESTGSGQGDSTGSGQGDSTGSGQGVSTGNEQVNQSTDLSIWNSVVTGSTNITKVKPETKTSSKSLNNARLQAGICTLCRSAKADAASGSLAPEAAHAAAKFAGDLLADPGNCAPPEVVRSLAQLVSAAAGGGSESDRLPLDGLPDIRAAVSAALDRLGEAGIADEGLGVSLRLALHRLDERCRLLDDGAGDSADEESGDAATSCDDAACKRILCLIDDLELSIRAHDPMDNECLGD</sequence>
<evidence type="ECO:0000313" key="3">
    <source>
        <dbReference type="Proteomes" id="UP000215902"/>
    </source>
</evidence>
<proteinExistence type="predicted"/>
<dbReference type="AlphaFoldDB" id="A0A267G2T7"/>
<dbReference type="EMBL" id="NIVC01000591">
    <property type="protein sequence ID" value="PAA80293.1"/>
    <property type="molecule type" value="Genomic_DNA"/>
</dbReference>
<feature type="compositionally biased region" description="Gly residues" evidence="1">
    <location>
        <begin position="531"/>
        <end position="569"/>
    </location>
</feature>
<dbReference type="Proteomes" id="UP000215902">
    <property type="component" value="Unassembled WGS sequence"/>
</dbReference>